<sequence length="375" mass="42080">MKINLILLGIFISFVAFSYSGLFEHPTELLGGTELNGAGCVCHTVERDTTVKVWIEGPDTLMVGQTAIYHMYLAGGPAQAGGYNVAGRFGNMVLTDSLSFWDYRTPNELTQAFPLVFPSTNDTIYWEFGYTASDSSTTDTLYSCGLSIVYDGIPDSLDRWNFGPKFPITIIQNVIPVELVSFSAEPIGNSVLLKWTTSTETNNSGFQIERSVSSKQLTESNWETIGFVPGSGTTTQTKFYSFTDNQFHTLTLTHNLNHTVRYRIKQIDFDGNYNFSNEIEVSIDLPVDFYLEQNFPNPFNPITTIRFKLDKESRISMKIFDLPGNEIATIIEQYCKAGEHAVEINSIDLNLKSGVYIYQLNAENYSVSKKMILLK</sequence>
<feature type="domain" description="Secretion system C-terminal sorting" evidence="1">
    <location>
        <begin position="295"/>
        <end position="372"/>
    </location>
</feature>
<gene>
    <name evidence="2" type="ORF">ENS31_09695</name>
</gene>
<comment type="caution">
    <text evidence="2">The sequence shown here is derived from an EMBL/GenBank/DDBJ whole genome shotgun (WGS) entry which is preliminary data.</text>
</comment>
<dbReference type="NCBIfam" id="TIGR04183">
    <property type="entry name" value="Por_Secre_tail"/>
    <property type="match status" value="1"/>
</dbReference>
<organism evidence="2">
    <name type="scientific">Ignavibacterium album</name>
    <dbReference type="NCBI Taxonomy" id="591197"/>
    <lineage>
        <taxon>Bacteria</taxon>
        <taxon>Pseudomonadati</taxon>
        <taxon>Ignavibacteriota</taxon>
        <taxon>Ignavibacteria</taxon>
        <taxon>Ignavibacteriales</taxon>
        <taxon>Ignavibacteriaceae</taxon>
        <taxon>Ignavibacterium</taxon>
    </lineage>
</organism>
<dbReference type="InterPro" id="IPR013783">
    <property type="entry name" value="Ig-like_fold"/>
</dbReference>
<dbReference type="NCBIfam" id="NF041895">
    <property type="entry name" value="choice_anch_V"/>
    <property type="match status" value="1"/>
</dbReference>
<name>A0A7V2ZKU4_9BACT</name>
<reference evidence="2" key="1">
    <citation type="journal article" date="2020" name="mSystems">
        <title>Genome- and Community-Level Interaction Insights into Carbon Utilization and Element Cycling Functions of Hydrothermarchaeota in Hydrothermal Sediment.</title>
        <authorList>
            <person name="Zhou Z."/>
            <person name="Liu Y."/>
            <person name="Xu W."/>
            <person name="Pan J."/>
            <person name="Luo Z.H."/>
            <person name="Li M."/>
        </authorList>
    </citation>
    <scope>NUCLEOTIDE SEQUENCE [LARGE SCALE GENOMIC DNA]</scope>
    <source>
        <strain evidence="2">SpSt-479</strain>
    </source>
</reference>
<dbReference type="EMBL" id="DSUJ01000008">
    <property type="protein sequence ID" value="HFI91782.1"/>
    <property type="molecule type" value="Genomic_DNA"/>
</dbReference>
<proteinExistence type="predicted"/>
<evidence type="ECO:0000259" key="1">
    <source>
        <dbReference type="Pfam" id="PF18962"/>
    </source>
</evidence>
<dbReference type="AlphaFoldDB" id="A0A7V2ZKU4"/>
<accession>A0A7V2ZKU4</accession>
<dbReference type="InterPro" id="IPR026444">
    <property type="entry name" value="Secre_tail"/>
</dbReference>
<dbReference type="Pfam" id="PF18962">
    <property type="entry name" value="Por_Secre_tail"/>
    <property type="match status" value="1"/>
</dbReference>
<dbReference type="Gene3D" id="2.60.40.10">
    <property type="entry name" value="Immunoglobulins"/>
    <property type="match status" value="1"/>
</dbReference>
<protein>
    <submittedName>
        <fullName evidence="2">T9SS type A sorting domain-containing protein</fullName>
    </submittedName>
</protein>
<evidence type="ECO:0000313" key="2">
    <source>
        <dbReference type="EMBL" id="HFI91782.1"/>
    </source>
</evidence>